<name>A0AA88GJD5_NAELO</name>
<reference evidence="1 2" key="1">
    <citation type="journal article" date="2018" name="BMC Genomics">
        <title>The genome of Naegleria lovaniensis, the basis for a comparative approach to unravel pathogenicity factors of the human pathogenic amoeba N. fowleri.</title>
        <authorList>
            <person name="Liechti N."/>
            <person name="Schurch N."/>
            <person name="Bruggmann R."/>
            <person name="Wittwer M."/>
        </authorList>
    </citation>
    <scope>NUCLEOTIDE SEQUENCE [LARGE SCALE GENOMIC DNA]</scope>
    <source>
        <strain evidence="1 2">ATCC 30569</strain>
    </source>
</reference>
<dbReference type="AlphaFoldDB" id="A0AA88GJD5"/>
<accession>A0AA88GJD5</accession>
<comment type="caution">
    <text evidence="1">The sequence shown here is derived from an EMBL/GenBank/DDBJ whole genome shotgun (WGS) entry which is preliminary data.</text>
</comment>
<evidence type="ECO:0000313" key="1">
    <source>
        <dbReference type="EMBL" id="KAG2378437.1"/>
    </source>
</evidence>
<proteinExistence type="predicted"/>
<keyword evidence="2" id="KW-1185">Reference proteome</keyword>
<evidence type="ECO:0000313" key="2">
    <source>
        <dbReference type="Proteomes" id="UP000816034"/>
    </source>
</evidence>
<protein>
    <submittedName>
        <fullName evidence="1">Uncharacterized protein</fullName>
    </submittedName>
</protein>
<organism evidence="1 2">
    <name type="scientific">Naegleria lovaniensis</name>
    <name type="common">Amoeba</name>
    <dbReference type="NCBI Taxonomy" id="51637"/>
    <lineage>
        <taxon>Eukaryota</taxon>
        <taxon>Discoba</taxon>
        <taxon>Heterolobosea</taxon>
        <taxon>Tetramitia</taxon>
        <taxon>Eutetramitia</taxon>
        <taxon>Vahlkampfiidae</taxon>
        <taxon>Naegleria</taxon>
    </lineage>
</organism>
<dbReference type="Proteomes" id="UP000816034">
    <property type="component" value="Unassembled WGS sequence"/>
</dbReference>
<dbReference type="GeneID" id="68100530"/>
<gene>
    <name evidence="1" type="ORF">C9374_008076</name>
</gene>
<dbReference type="RefSeq" id="XP_044545699.1">
    <property type="nucleotide sequence ID" value="XM_044698112.1"/>
</dbReference>
<dbReference type="EMBL" id="PYSW02000032">
    <property type="protein sequence ID" value="KAG2378437.1"/>
    <property type="molecule type" value="Genomic_DNA"/>
</dbReference>
<sequence>MNSLYGLVSSFWTSAAPTSDAVTNIISIRPEYTQDNIKLERSTIYPNEWDHVQLCNFLYCSSEDADGENNYIQFDHDALIAWNNIIDKIFEKKIVASQFFRSVGDEDAELELSQLLECSVEDVRKISGMLLRQGTLMEGYM</sequence>